<organism evidence="3 4">
    <name type="scientific">Rhizobium tropici</name>
    <dbReference type="NCBI Taxonomy" id="398"/>
    <lineage>
        <taxon>Bacteria</taxon>
        <taxon>Pseudomonadati</taxon>
        <taxon>Pseudomonadota</taxon>
        <taxon>Alphaproteobacteria</taxon>
        <taxon>Hyphomicrobiales</taxon>
        <taxon>Rhizobiaceae</taxon>
        <taxon>Rhizobium/Agrobacterium group</taxon>
        <taxon>Rhizobium</taxon>
    </lineage>
</organism>
<name>A0A329Y5N5_RHITR</name>
<evidence type="ECO:0000256" key="2">
    <source>
        <dbReference type="SAM" id="MobiDB-lite"/>
    </source>
</evidence>
<comment type="caution">
    <text evidence="3">The sequence shown here is derived from an EMBL/GenBank/DDBJ whole genome shotgun (WGS) entry which is preliminary data.</text>
</comment>
<dbReference type="AlphaFoldDB" id="A0A329Y5N5"/>
<proteinExistence type="predicted"/>
<dbReference type="PANTHER" id="PTHR35561">
    <property type="entry name" value="RNA 2',3'-CYCLIC PHOSPHODIESTERASE"/>
    <property type="match status" value="1"/>
</dbReference>
<dbReference type="GO" id="GO:0008664">
    <property type="term" value="F:RNA 2',3'-cyclic 3'-phosphodiesterase activity"/>
    <property type="evidence" value="ECO:0007669"/>
    <property type="project" value="InterPro"/>
</dbReference>
<dbReference type="EMBL" id="QMKK01000046">
    <property type="protein sequence ID" value="RAX39449.1"/>
    <property type="molecule type" value="Genomic_DNA"/>
</dbReference>
<dbReference type="InterPro" id="IPR009097">
    <property type="entry name" value="Cyclic_Pdiesterase"/>
</dbReference>
<evidence type="ECO:0000256" key="1">
    <source>
        <dbReference type="ARBA" id="ARBA00022801"/>
    </source>
</evidence>
<protein>
    <submittedName>
        <fullName evidence="3">2'-5' RNA ligase family protein</fullName>
    </submittedName>
</protein>
<dbReference type="GO" id="GO:0004113">
    <property type="term" value="F:2',3'-cyclic-nucleotide 3'-phosphodiesterase activity"/>
    <property type="evidence" value="ECO:0007669"/>
    <property type="project" value="InterPro"/>
</dbReference>
<evidence type="ECO:0000313" key="3">
    <source>
        <dbReference type="EMBL" id="RAX39449.1"/>
    </source>
</evidence>
<keyword evidence="1" id="KW-0378">Hydrolase</keyword>
<evidence type="ECO:0000313" key="4">
    <source>
        <dbReference type="Proteomes" id="UP000251205"/>
    </source>
</evidence>
<dbReference type="PANTHER" id="PTHR35561:SF1">
    <property type="entry name" value="RNA 2',3'-CYCLIC PHOSPHODIESTERASE"/>
    <property type="match status" value="1"/>
</dbReference>
<keyword evidence="3" id="KW-0436">Ligase</keyword>
<dbReference type="InterPro" id="IPR004175">
    <property type="entry name" value="RNA_CPDase"/>
</dbReference>
<gene>
    <name evidence="3" type="ORF">DQ393_20480</name>
</gene>
<dbReference type="Gene3D" id="3.90.1140.10">
    <property type="entry name" value="Cyclic phosphodiesterase"/>
    <property type="match status" value="1"/>
</dbReference>
<dbReference type="Proteomes" id="UP000251205">
    <property type="component" value="Unassembled WGS sequence"/>
</dbReference>
<dbReference type="GO" id="GO:0016874">
    <property type="term" value="F:ligase activity"/>
    <property type="evidence" value="ECO:0007669"/>
    <property type="project" value="UniProtKB-KW"/>
</dbReference>
<dbReference type="SUPFAM" id="SSF55144">
    <property type="entry name" value="LigT-like"/>
    <property type="match status" value="1"/>
</dbReference>
<dbReference type="Pfam" id="PF13563">
    <property type="entry name" value="2_5_RNA_ligase2"/>
    <property type="match status" value="1"/>
</dbReference>
<accession>A0A329Y5N5</accession>
<feature type="region of interest" description="Disordered" evidence="2">
    <location>
        <begin position="1"/>
        <end position="28"/>
    </location>
</feature>
<reference evidence="3 4" key="1">
    <citation type="submission" date="2018-06" db="EMBL/GenBank/DDBJ databases">
        <title>Whole Genome Sequence of an efficient microsymbiont, Rhizobium tropici.</title>
        <authorList>
            <person name="Srinivasan R."/>
            <person name="Singh H.V."/>
            <person name="Srivastava R."/>
            <person name="Kumari B."/>
            <person name="Radhakrishna A."/>
        </authorList>
    </citation>
    <scope>NUCLEOTIDE SEQUENCE [LARGE SCALE GENOMIC DNA]</scope>
    <source>
        <strain evidence="3 4">IGFRI Rhizo-19</strain>
    </source>
</reference>
<sequence length="207" mass="23562">MNEAMQHMDQLSFDLGKPPINRKGKSPPKRRQALYFAALPDPEIAKLTAEMTVDQSRRNGLTRIARKHDLYHATIYAIDIVSRSQEEATFAALEAGSTICLKSFPLIFDRAGTFGNGNNRQYVLWCREGNEGLTTLRRELDAAMQSMGFESRISSSFQPHMTLFYCDRILPEVRLDKPVAWTVKTFTLVNSFQGAGEHGHVWHWPLF</sequence>